<comment type="catalytic activity">
    <reaction evidence="1">
        <text>Hydrolysis of terminal non-reducing N-acetyl-D-hexosamine residues in N-acetyl-beta-D-hexosaminides.</text>
        <dbReference type="EC" id="3.2.1.52"/>
    </reaction>
</comment>
<keyword evidence="7" id="KW-0732">Signal</keyword>
<organism evidence="10 11">
    <name type="scientific">Anaerobaca lacustris</name>
    <dbReference type="NCBI Taxonomy" id="3044600"/>
    <lineage>
        <taxon>Bacteria</taxon>
        <taxon>Pseudomonadati</taxon>
        <taxon>Planctomycetota</taxon>
        <taxon>Phycisphaerae</taxon>
        <taxon>Sedimentisphaerales</taxon>
        <taxon>Anaerobacaceae</taxon>
        <taxon>Anaerobaca</taxon>
    </lineage>
</organism>
<evidence type="ECO:0000256" key="2">
    <source>
        <dbReference type="ARBA" id="ARBA00006285"/>
    </source>
</evidence>
<dbReference type="EC" id="3.2.1.52" evidence="3"/>
<evidence type="ECO:0000256" key="4">
    <source>
        <dbReference type="ARBA" id="ARBA00022801"/>
    </source>
</evidence>
<dbReference type="SUPFAM" id="SSF55545">
    <property type="entry name" value="beta-N-acetylhexosaminidase-like domain"/>
    <property type="match status" value="1"/>
</dbReference>
<dbReference type="EMBL" id="JASCXX010000010">
    <property type="protein sequence ID" value="MDI6449455.1"/>
    <property type="molecule type" value="Genomic_DNA"/>
</dbReference>
<dbReference type="Gene3D" id="3.20.20.80">
    <property type="entry name" value="Glycosidases"/>
    <property type="match status" value="1"/>
</dbReference>
<gene>
    <name evidence="10" type="ORF">QJ522_10415</name>
</gene>
<evidence type="ECO:0000256" key="6">
    <source>
        <dbReference type="PIRSR" id="PIRSR625705-1"/>
    </source>
</evidence>
<dbReference type="GO" id="GO:0005975">
    <property type="term" value="P:carbohydrate metabolic process"/>
    <property type="evidence" value="ECO:0007669"/>
    <property type="project" value="InterPro"/>
</dbReference>
<accession>A0AAW6TXX9</accession>
<dbReference type="RefSeq" id="WP_349244861.1">
    <property type="nucleotide sequence ID" value="NZ_JASCXX010000010.1"/>
</dbReference>
<evidence type="ECO:0000256" key="3">
    <source>
        <dbReference type="ARBA" id="ARBA00012663"/>
    </source>
</evidence>
<dbReference type="PANTHER" id="PTHR22600:SF57">
    <property type="entry name" value="BETA-N-ACETYLHEXOSAMINIDASE"/>
    <property type="match status" value="1"/>
</dbReference>
<dbReference type="PRINTS" id="PR00738">
    <property type="entry name" value="GLHYDRLASE20"/>
</dbReference>
<dbReference type="Proteomes" id="UP001431776">
    <property type="component" value="Unassembled WGS sequence"/>
</dbReference>
<dbReference type="Pfam" id="PF02838">
    <property type="entry name" value="Glyco_hydro_20b"/>
    <property type="match status" value="1"/>
</dbReference>
<evidence type="ECO:0000256" key="7">
    <source>
        <dbReference type="SAM" id="SignalP"/>
    </source>
</evidence>
<dbReference type="InterPro" id="IPR015883">
    <property type="entry name" value="Glyco_hydro_20_cat"/>
</dbReference>
<keyword evidence="4" id="KW-0378">Hydrolase</keyword>
<evidence type="ECO:0000313" key="10">
    <source>
        <dbReference type="EMBL" id="MDI6449455.1"/>
    </source>
</evidence>
<dbReference type="Gene3D" id="3.30.379.10">
    <property type="entry name" value="Chitobiase/beta-hexosaminidase domain 2-like"/>
    <property type="match status" value="1"/>
</dbReference>
<dbReference type="InterPro" id="IPR017853">
    <property type="entry name" value="GH"/>
</dbReference>
<dbReference type="InterPro" id="IPR029018">
    <property type="entry name" value="Hex-like_dom2"/>
</dbReference>
<comment type="similarity">
    <text evidence="2">Belongs to the glycosyl hydrolase 20 family.</text>
</comment>
<evidence type="ECO:0000256" key="1">
    <source>
        <dbReference type="ARBA" id="ARBA00001231"/>
    </source>
</evidence>
<feature type="signal peptide" evidence="7">
    <location>
        <begin position="1"/>
        <end position="23"/>
    </location>
</feature>
<name>A0AAW6TXX9_9BACT</name>
<feature type="active site" description="Proton donor" evidence="6">
    <location>
        <position position="340"/>
    </location>
</feature>
<feature type="domain" description="Beta-hexosaminidase bacterial type N-terminal" evidence="9">
    <location>
        <begin position="31"/>
        <end position="163"/>
    </location>
</feature>
<dbReference type="GO" id="GO:0004563">
    <property type="term" value="F:beta-N-acetylhexosaminidase activity"/>
    <property type="evidence" value="ECO:0007669"/>
    <property type="project" value="UniProtKB-EC"/>
</dbReference>
<dbReference type="InterPro" id="IPR015882">
    <property type="entry name" value="HEX_bac_N"/>
</dbReference>
<dbReference type="PIRSF" id="PIRSF001093">
    <property type="entry name" value="B-hxosamndse_ab_euk"/>
    <property type="match status" value="1"/>
</dbReference>
<dbReference type="CDD" id="cd06563">
    <property type="entry name" value="GH20_chitobiase-like"/>
    <property type="match status" value="1"/>
</dbReference>
<sequence>MRRIATMLVAVVVLVLGAATCLASGTDGDRIDVIPRPVSVERLEGAFRITPSTCLVAQGPAAVEAKKLAASLAPAMGFSLELRASLPPGEKAIEMHLDEGLSPLGVEGYELRVAPERIAIVAAQPAGLFYGIQTLRQLLPAVAFRTTKVDDVAWDVPCVKITDRPRFAWRGLLLDPARHFIAKGDLLRFIDVMALHKFNRLQVHLTDNEGWRIEIKKYPRLTEIGSKMDWNLRHRDGAGPRCFGFYTQDDIRQIVRYAADRHVTVVPEIEMPFHTGAAIVAHPELGIAPGRLALQPPEQRWRETSGLIAPRPETVAFFQDVLTEVMELFPSKHIHIGGDEANINLWTNDPEMQVQMTQLQLKDAHELHSWFIKQMDAFLSRHGRRLVGWDEILQGGLAPGATVMSWRGEQGGIAAANAGHDVVMAPTTHTYLDYYQGPPESEPLAIGGNLPLAKVYSYDPIPEAIAPDKAHHVLGVQAQLWGEYIATPEHLNYMAYPRAAALAEVGWFAKEAKDYEQFVGRLRHHIARLKALGVDFRPLD</sequence>
<evidence type="ECO:0000313" key="11">
    <source>
        <dbReference type="Proteomes" id="UP001431776"/>
    </source>
</evidence>
<dbReference type="PANTHER" id="PTHR22600">
    <property type="entry name" value="BETA-HEXOSAMINIDASE"/>
    <property type="match status" value="1"/>
</dbReference>
<dbReference type="SUPFAM" id="SSF51445">
    <property type="entry name" value="(Trans)glycosidases"/>
    <property type="match status" value="1"/>
</dbReference>
<dbReference type="GO" id="GO:0030203">
    <property type="term" value="P:glycosaminoglycan metabolic process"/>
    <property type="evidence" value="ECO:0007669"/>
    <property type="project" value="TreeGrafter"/>
</dbReference>
<evidence type="ECO:0000256" key="5">
    <source>
        <dbReference type="ARBA" id="ARBA00023295"/>
    </source>
</evidence>
<keyword evidence="11" id="KW-1185">Reference proteome</keyword>
<dbReference type="Pfam" id="PF00728">
    <property type="entry name" value="Glyco_hydro_20"/>
    <property type="match status" value="1"/>
</dbReference>
<feature type="domain" description="Glycoside hydrolase family 20 catalytic" evidence="8">
    <location>
        <begin position="167"/>
        <end position="508"/>
    </location>
</feature>
<dbReference type="GO" id="GO:0016020">
    <property type="term" value="C:membrane"/>
    <property type="evidence" value="ECO:0007669"/>
    <property type="project" value="TreeGrafter"/>
</dbReference>
<dbReference type="AlphaFoldDB" id="A0AAW6TXX9"/>
<dbReference type="InterPro" id="IPR025705">
    <property type="entry name" value="Beta_hexosaminidase_sua/sub"/>
</dbReference>
<keyword evidence="5" id="KW-0326">Glycosidase</keyword>
<comment type="caution">
    <text evidence="10">The sequence shown here is derived from an EMBL/GenBank/DDBJ whole genome shotgun (WGS) entry which is preliminary data.</text>
</comment>
<proteinExistence type="inferred from homology"/>
<feature type="chain" id="PRO_5043375405" description="beta-N-acetylhexosaminidase" evidence="7">
    <location>
        <begin position="24"/>
        <end position="540"/>
    </location>
</feature>
<evidence type="ECO:0000259" key="9">
    <source>
        <dbReference type="Pfam" id="PF02838"/>
    </source>
</evidence>
<evidence type="ECO:0000259" key="8">
    <source>
        <dbReference type="Pfam" id="PF00728"/>
    </source>
</evidence>
<protein>
    <recommendedName>
        <fullName evidence="3">beta-N-acetylhexosaminidase</fullName>
        <ecNumber evidence="3">3.2.1.52</ecNumber>
    </recommendedName>
</protein>
<reference evidence="10" key="1">
    <citation type="submission" date="2023-05" db="EMBL/GenBank/DDBJ databases">
        <title>Anaerotaeda fermentans gen. nov., sp. nov., a novel anaerobic planctomycete of the new family within the order Sedimentisphaerales isolated from Taman Peninsula, Russia.</title>
        <authorList>
            <person name="Khomyakova M.A."/>
            <person name="Merkel A.Y."/>
            <person name="Slobodkin A.I."/>
        </authorList>
    </citation>
    <scope>NUCLEOTIDE SEQUENCE</scope>
    <source>
        <strain evidence="10">M17dextr</strain>
    </source>
</reference>